<keyword evidence="4" id="KW-0799">Topoisomerase</keyword>
<evidence type="ECO:0000313" key="10">
    <source>
        <dbReference type="Proteomes" id="UP000470213"/>
    </source>
</evidence>
<dbReference type="GO" id="GO:0006265">
    <property type="term" value="P:DNA topological change"/>
    <property type="evidence" value="ECO:0007669"/>
    <property type="project" value="InterPro"/>
</dbReference>
<dbReference type="PRINTS" id="PR00416">
    <property type="entry name" value="EUTPISMRASEI"/>
</dbReference>
<evidence type="ECO:0000259" key="7">
    <source>
        <dbReference type="Pfam" id="PF01028"/>
    </source>
</evidence>
<evidence type="ECO:0000256" key="6">
    <source>
        <dbReference type="ARBA" id="ARBA00023235"/>
    </source>
</evidence>
<dbReference type="RefSeq" id="WP_163087045.1">
    <property type="nucleotide sequence ID" value="NZ_JAAAWN010000021.1"/>
</dbReference>
<dbReference type="Proteomes" id="UP000470213">
    <property type="component" value="Unassembled WGS sequence"/>
</dbReference>
<comment type="caution">
    <text evidence="9">The sequence shown here is derived from an EMBL/GenBank/DDBJ whole genome shotgun (WGS) entry which is preliminary data.</text>
</comment>
<accession>A0A7X5LPG6</accession>
<reference evidence="9 10" key="1">
    <citation type="submission" date="2020-01" db="EMBL/GenBank/DDBJ databases">
        <authorList>
            <person name="Chen J."/>
            <person name="Zhu S."/>
            <person name="Yang J."/>
        </authorList>
    </citation>
    <scope>NUCLEOTIDE SEQUENCE [LARGE SCALE GENOMIC DNA]</scope>
    <source>
        <strain evidence="9 10">345S023</strain>
    </source>
</reference>
<dbReference type="EMBL" id="JAAAWN010000021">
    <property type="protein sequence ID" value="NDV92365.1"/>
    <property type="molecule type" value="Genomic_DNA"/>
</dbReference>
<dbReference type="InterPro" id="IPR011010">
    <property type="entry name" value="DNA_brk_join_enz"/>
</dbReference>
<evidence type="ECO:0000256" key="4">
    <source>
        <dbReference type="ARBA" id="ARBA00023029"/>
    </source>
</evidence>
<evidence type="ECO:0000256" key="3">
    <source>
        <dbReference type="ARBA" id="ARBA00012891"/>
    </source>
</evidence>
<sequence>MRTNLDESEEVDLQPNTDKVYKRQPHLTIKRVRCGKQGTYYRYSSGKKVTGQRVLRRIERLVIPPNWREVYISKDPSESVQAIGVDAKGRRQYLYHEKWHKQQQAEKFAKLAHFGKNIAQFRGRCKRLLDANIWNKDRACALACLLLDHTGVRIGNPQYSKQNDTYGLTTLRRKHVQKASDKYVELRYAGKHHKTRIIHIDDPMLASLVCECAESQGYTLFRYQLDDKTWQDITSDDVNEFIHLHMGNEFSCKDFRTWAGSRYAVDSLIDVGEKVTQGRNRKWATTLSKHVAKLLGNTPSVCKAYYIHPNIFKYVENTTQRTRLLENVVQIHARNDTSDNHTRYVEKLLMTIIES</sequence>
<evidence type="ECO:0000256" key="2">
    <source>
        <dbReference type="ARBA" id="ARBA00006645"/>
    </source>
</evidence>
<dbReference type="AlphaFoldDB" id="A0A7X5LPG6"/>
<feature type="domain" description="DNA topoisomerase I catalytic core eukaryotic-type" evidence="7">
    <location>
        <begin position="98"/>
        <end position="318"/>
    </location>
</feature>
<dbReference type="SUPFAM" id="SSF56349">
    <property type="entry name" value="DNA breaking-rejoining enzymes"/>
    <property type="match status" value="1"/>
</dbReference>
<dbReference type="GO" id="GO:0003677">
    <property type="term" value="F:DNA binding"/>
    <property type="evidence" value="ECO:0007669"/>
    <property type="project" value="UniProtKB-KW"/>
</dbReference>
<dbReference type="SUPFAM" id="SSF55869">
    <property type="entry name" value="DNA topoisomerase I domain"/>
    <property type="match status" value="1"/>
</dbReference>
<proteinExistence type="inferred from homology"/>
<evidence type="ECO:0000256" key="1">
    <source>
        <dbReference type="ARBA" id="ARBA00000213"/>
    </source>
</evidence>
<feature type="domain" description="DNA topoisomerase IB N-terminal" evidence="8">
    <location>
        <begin position="40"/>
        <end position="86"/>
    </location>
</feature>
<dbReference type="InterPro" id="IPR049331">
    <property type="entry name" value="Top1B_N_bact"/>
</dbReference>
<dbReference type="GO" id="GO:0003917">
    <property type="term" value="F:DNA topoisomerase type I (single strand cut, ATP-independent) activity"/>
    <property type="evidence" value="ECO:0007669"/>
    <property type="project" value="UniProtKB-EC"/>
</dbReference>
<evidence type="ECO:0000256" key="5">
    <source>
        <dbReference type="ARBA" id="ARBA00023125"/>
    </source>
</evidence>
<dbReference type="Gene3D" id="1.10.132.120">
    <property type="match status" value="1"/>
</dbReference>
<comment type="similarity">
    <text evidence="2">Belongs to the type IB topoisomerase family.</text>
</comment>
<evidence type="ECO:0000259" key="8">
    <source>
        <dbReference type="Pfam" id="PF21338"/>
    </source>
</evidence>
<comment type="catalytic activity">
    <reaction evidence="1">
        <text>ATP-independent breakage of single-stranded DNA, followed by passage and rejoining.</text>
        <dbReference type="EC" id="5.6.2.1"/>
    </reaction>
</comment>
<name>A0A7X5LPG6_9ALTE</name>
<dbReference type="InterPro" id="IPR014711">
    <property type="entry name" value="TopoI_cat_a-hlx-sub_euk"/>
</dbReference>
<dbReference type="Pfam" id="PF21338">
    <property type="entry name" value="Top1B_N_bact"/>
    <property type="match status" value="1"/>
</dbReference>
<dbReference type="PROSITE" id="PS52038">
    <property type="entry name" value="TOPO_IB_2"/>
    <property type="match status" value="1"/>
</dbReference>
<keyword evidence="5" id="KW-0238">DNA-binding</keyword>
<dbReference type="InterPro" id="IPR035447">
    <property type="entry name" value="DNA_topo_I_N_sf"/>
</dbReference>
<dbReference type="EC" id="5.6.2.1" evidence="3"/>
<dbReference type="Gene3D" id="3.30.66.10">
    <property type="entry name" value="DNA topoisomerase I domain"/>
    <property type="match status" value="1"/>
</dbReference>
<dbReference type="Pfam" id="PF01028">
    <property type="entry name" value="Topoisom_I"/>
    <property type="match status" value="1"/>
</dbReference>
<dbReference type="InterPro" id="IPR013500">
    <property type="entry name" value="TopoI_cat_euk"/>
</dbReference>
<organism evidence="9 10">
    <name type="scientific">Alteromonas profundi</name>
    <dbReference type="NCBI Taxonomy" id="2696062"/>
    <lineage>
        <taxon>Bacteria</taxon>
        <taxon>Pseudomonadati</taxon>
        <taxon>Pseudomonadota</taxon>
        <taxon>Gammaproteobacteria</taxon>
        <taxon>Alteromonadales</taxon>
        <taxon>Alteromonadaceae</taxon>
        <taxon>Alteromonas/Salinimonas group</taxon>
        <taxon>Alteromonas</taxon>
    </lineage>
</organism>
<protein>
    <recommendedName>
        <fullName evidence="3">DNA topoisomerase</fullName>
        <ecNumber evidence="3">5.6.2.1</ecNumber>
    </recommendedName>
</protein>
<keyword evidence="6 9" id="KW-0413">Isomerase</keyword>
<evidence type="ECO:0000313" key="9">
    <source>
        <dbReference type="EMBL" id="NDV92365.1"/>
    </source>
</evidence>
<dbReference type="InterPro" id="IPR001631">
    <property type="entry name" value="TopoI"/>
</dbReference>
<gene>
    <name evidence="9" type="ORF">GTH32_14385</name>
</gene>
<keyword evidence="10" id="KW-1185">Reference proteome</keyword>
<dbReference type="Gene3D" id="3.90.15.10">
    <property type="entry name" value="Topoisomerase I, Chain A, domain 3"/>
    <property type="match status" value="1"/>
</dbReference>